<keyword evidence="3" id="KW-1185">Reference proteome</keyword>
<sequence>MTSSEIGFHLDLAGGAEVLKETAAELVGEIAAKVAAAAGPDATVTQKVTDRSRASVRVPSDQQAKDGVLSRAATAVGLEVVQYPRTGGKGRTRNSRAKGKK</sequence>
<proteinExistence type="predicted"/>
<feature type="region of interest" description="Disordered" evidence="1">
    <location>
        <begin position="46"/>
        <end position="68"/>
    </location>
</feature>
<name>D5PF67_9MYCO</name>
<comment type="caution">
    <text evidence="2">The sequence shown here is derived from an EMBL/GenBank/DDBJ whole genome shotgun (WGS) entry which is preliminary data.</text>
</comment>
<evidence type="ECO:0000313" key="2">
    <source>
        <dbReference type="EMBL" id="EFG75248.1"/>
    </source>
</evidence>
<accession>D5PF67</accession>
<dbReference type="RefSeq" id="WP_007168800.1">
    <property type="nucleotide sequence ID" value="NZ_GG770554.1"/>
</dbReference>
<dbReference type="Proteomes" id="UP000003653">
    <property type="component" value="Unassembled WGS sequence"/>
</dbReference>
<organism evidence="2 3">
    <name type="scientific">Mycobacterium parascrofulaceum ATCC BAA-614</name>
    <dbReference type="NCBI Taxonomy" id="525368"/>
    <lineage>
        <taxon>Bacteria</taxon>
        <taxon>Bacillati</taxon>
        <taxon>Actinomycetota</taxon>
        <taxon>Actinomycetes</taxon>
        <taxon>Mycobacteriales</taxon>
        <taxon>Mycobacteriaceae</taxon>
        <taxon>Mycobacterium</taxon>
        <taxon>Mycobacterium simiae complex</taxon>
    </lineage>
</organism>
<evidence type="ECO:0000256" key="1">
    <source>
        <dbReference type="SAM" id="MobiDB-lite"/>
    </source>
</evidence>
<dbReference type="HOGENOM" id="CLU_2288444_0_0_11"/>
<evidence type="ECO:0000313" key="3">
    <source>
        <dbReference type="Proteomes" id="UP000003653"/>
    </source>
</evidence>
<dbReference type="EMBL" id="ADNV01000331">
    <property type="protein sequence ID" value="EFG75248.1"/>
    <property type="molecule type" value="Genomic_DNA"/>
</dbReference>
<dbReference type="AlphaFoldDB" id="D5PF67"/>
<reference evidence="2 3" key="1">
    <citation type="submission" date="2010-04" db="EMBL/GenBank/DDBJ databases">
        <authorList>
            <person name="Muzny D."/>
            <person name="Qin X."/>
            <person name="Deng J."/>
            <person name="Jiang H."/>
            <person name="Liu Y."/>
            <person name="Qu J."/>
            <person name="Song X.-Z."/>
            <person name="Zhang L."/>
            <person name="Thornton R."/>
            <person name="Coyle M."/>
            <person name="Francisco L."/>
            <person name="Jackson L."/>
            <person name="Javaid M."/>
            <person name="Korchina V."/>
            <person name="Kovar C."/>
            <person name="Mata R."/>
            <person name="Mathew T."/>
            <person name="Ngo R."/>
            <person name="Nguyen L."/>
            <person name="Nguyen N."/>
            <person name="Okwuonu G."/>
            <person name="Ongeri F."/>
            <person name="Pham C."/>
            <person name="Simmons D."/>
            <person name="Wilczek-Boney K."/>
            <person name="Hale W."/>
            <person name="Jakkamsetti A."/>
            <person name="Pham P."/>
            <person name="Ruth R."/>
            <person name="San Lucas F."/>
            <person name="Warren J."/>
            <person name="Zhang J."/>
            <person name="Zhao Z."/>
            <person name="Zhou C."/>
            <person name="Zhu D."/>
            <person name="Lee S."/>
            <person name="Bess C."/>
            <person name="Blankenburg K."/>
            <person name="Forbes L."/>
            <person name="Fu Q."/>
            <person name="Gubbala S."/>
            <person name="Hirani K."/>
            <person name="Jayaseelan J.C."/>
            <person name="Lara F."/>
            <person name="Munidasa M."/>
            <person name="Palculict T."/>
            <person name="Patil S."/>
            <person name="Pu L.-L."/>
            <person name="Saada N."/>
            <person name="Tang L."/>
            <person name="Weissenberger G."/>
            <person name="Zhu Y."/>
            <person name="Hemphill L."/>
            <person name="Shang Y."/>
            <person name="Youmans B."/>
            <person name="Ayvaz T."/>
            <person name="Ross M."/>
            <person name="Santibanez J."/>
            <person name="Aqrawi P."/>
            <person name="Gross S."/>
            <person name="Joshi V."/>
            <person name="Fowler G."/>
            <person name="Nazareth L."/>
            <person name="Reid J."/>
            <person name="Worley K."/>
            <person name="Petrosino J."/>
            <person name="Highlander S."/>
            <person name="Gibbs R."/>
        </authorList>
    </citation>
    <scope>NUCLEOTIDE SEQUENCE [LARGE SCALE GENOMIC DNA]</scope>
    <source>
        <strain evidence="2 3">ATCC BAA-614</strain>
    </source>
</reference>
<protein>
    <submittedName>
        <fullName evidence="2">Uncharacterized protein</fullName>
    </submittedName>
</protein>
<gene>
    <name evidence="2" type="ORF">HMPREF0591_4811</name>
</gene>